<comment type="similarity">
    <text evidence="2">Belongs to the NAD(P)-dependent epimerase/dehydratase family. Dihydroflavonol-4-reductase subfamily.</text>
</comment>
<dbReference type="Proteomes" id="UP000051751">
    <property type="component" value="Unassembled WGS sequence"/>
</dbReference>
<dbReference type="RefSeq" id="WP_057769619.1">
    <property type="nucleotide sequence ID" value="NZ_JQAT01000008.1"/>
</dbReference>
<evidence type="ECO:0000313" key="6">
    <source>
        <dbReference type="Proteomes" id="UP000051645"/>
    </source>
</evidence>
<dbReference type="EMBL" id="JQAT01000008">
    <property type="protein sequence ID" value="KRN27424.1"/>
    <property type="molecule type" value="Genomic_DNA"/>
</dbReference>
<dbReference type="PATRIC" id="fig|81857.3.peg.2127"/>
<dbReference type="InterPro" id="IPR001509">
    <property type="entry name" value="Epimerase_deHydtase"/>
</dbReference>
<evidence type="ECO:0000313" key="4">
    <source>
        <dbReference type="EMBL" id="KRN27424.1"/>
    </source>
</evidence>
<name>A0A0R2FG00_9LACO</name>
<evidence type="ECO:0000256" key="2">
    <source>
        <dbReference type="ARBA" id="ARBA00023445"/>
    </source>
</evidence>
<evidence type="ECO:0000259" key="3">
    <source>
        <dbReference type="Pfam" id="PF01370"/>
    </source>
</evidence>
<accession>A0A0R2FG00</accession>
<dbReference type="PANTHER" id="PTHR10366:SF564">
    <property type="entry name" value="STEROL-4-ALPHA-CARBOXYLATE 3-DEHYDROGENASE, DECARBOXYLATING"/>
    <property type="match status" value="1"/>
</dbReference>
<keyword evidence="6" id="KW-1185">Reference proteome</keyword>
<comment type="caution">
    <text evidence="4">The sequence shown here is derived from an EMBL/GenBank/DDBJ whole genome shotgun (WGS) entry which is preliminary data.</text>
</comment>
<feature type="domain" description="NAD-dependent epimerase/dehydratase" evidence="3">
    <location>
        <begin position="5"/>
        <end position="243"/>
    </location>
</feature>
<dbReference type="GO" id="GO:0016616">
    <property type="term" value="F:oxidoreductase activity, acting on the CH-OH group of donors, NAD or NADP as acceptor"/>
    <property type="evidence" value="ECO:0007669"/>
    <property type="project" value="TreeGrafter"/>
</dbReference>
<protein>
    <submittedName>
        <fullName evidence="4">NAD dependent epimerase dehydratase family protein</fullName>
    </submittedName>
</protein>
<dbReference type="SUPFAM" id="SSF51735">
    <property type="entry name" value="NAD(P)-binding Rossmann-fold domains"/>
    <property type="match status" value="1"/>
</dbReference>
<dbReference type="Proteomes" id="UP000051645">
    <property type="component" value="Unassembled WGS sequence"/>
</dbReference>
<sequence>MTKKVLVTGGTGYLALHIIAQLLQKGYDVRTTMRSLAKQAQIKTAMHNAGLTDLTRLSFIEADLMNDANWKEAMHDRDYVLSVAAPVFFGKITDEEQAIRPAVEGTLRILKFAQQENIKRVVMTANFGGVGFSRKATSKRPTTENDWTDENEPGLSIYEKSKLIAERKAWEFVQQPEVTFEFATVNPVAMLGPALDAHVSGSFEILTNLLKGSMKLIPDIPLNLVDVRAVADLHIRAMTMPAAAGQRFIASADGQISMPEMAAILKAARPEMARKVPTHTLPNWILKVAAPFNQQARSGLLMATMNRNVSNQKAKALLGWHPITNNAQIVLESADTLAHYNLLP</sequence>
<dbReference type="OrthoDB" id="9778052at2"/>
<gene>
    <name evidence="4" type="ORF">IV38_GL002076</name>
    <name evidence="5" type="ORF">IV40_GL001374</name>
</gene>
<organism evidence="4 7">
    <name type="scientific">Lactobacillus selangorensis</name>
    <dbReference type="NCBI Taxonomy" id="81857"/>
    <lineage>
        <taxon>Bacteria</taxon>
        <taxon>Bacillati</taxon>
        <taxon>Bacillota</taxon>
        <taxon>Bacilli</taxon>
        <taxon>Lactobacillales</taxon>
        <taxon>Lactobacillaceae</taxon>
        <taxon>Lactobacillus</taxon>
    </lineage>
</organism>
<dbReference type="STRING" id="81857.IV38_GL002076"/>
<evidence type="ECO:0000313" key="5">
    <source>
        <dbReference type="EMBL" id="KRN31379.1"/>
    </source>
</evidence>
<reference evidence="6 7" key="1">
    <citation type="journal article" date="2015" name="Genome Announc.">
        <title>Expanding the biotechnology potential of lactobacilli through comparative genomics of 213 strains and associated genera.</title>
        <authorList>
            <person name="Sun Z."/>
            <person name="Harris H.M."/>
            <person name="McCann A."/>
            <person name="Guo C."/>
            <person name="Argimon S."/>
            <person name="Zhang W."/>
            <person name="Yang X."/>
            <person name="Jeffery I.B."/>
            <person name="Cooney J.C."/>
            <person name="Kagawa T.F."/>
            <person name="Liu W."/>
            <person name="Song Y."/>
            <person name="Salvetti E."/>
            <person name="Wrobel A."/>
            <person name="Rasinkangas P."/>
            <person name="Parkhill J."/>
            <person name="Rea M.C."/>
            <person name="O'Sullivan O."/>
            <person name="Ritari J."/>
            <person name="Douillard F.P."/>
            <person name="Paul Ross R."/>
            <person name="Yang R."/>
            <person name="Briner A.E."/>
            <person name="Felis G.E."/>
            <person name="de Vos W.M."/>
            <person name="Barrangou R."/>
            <person name="Klaenhammer T.R."/>
            <person name="Caufield P.W."/>
            <person name="Cui Y."/>
            <person name="Zhang H."/>
            <person name="O'Toole P.W."/>
        </authorList>
    </citation>
    <scope>NUCLEOTIDE SEQUENCE [LARGE SCALE GENOMIC DNA]</scope>
    <source>
        <strain evidence="4 7">ATCC BAA-66</strain>
        <strain evidence="5 6">DSM 13344</strain>
    </source>
</reference>
<dbReference type="Gene3D" id="3.40.50.720">
    <property type="entry name" value="NAD(P)-binding Rossmann-like Domain"/>
    <property type="match status" value="1"/>
</dbReference>
<dbReference type="InterPro" id="IPR036291">
    <property type="entry name" value="NAD(P)-bd_dom_sf"/>
</dbReference>
<keyword evidence="1" id="KW-0560">Oxidoreductase</keyword>
<dbReference type="InterPro" id="IPR050425">
    <property type="entry name" value="NAD(P)_dehydrat-like"/>
</dbReference>
<dbReference type="FunFam" id="3.40.50.720:FF:000336">
    <property type="entry name" value="Aldehyde reductase"/>
    <property type="match status" value="1"/>
</dbReference>
<dbReference type="EMBL" id="JQAZ01000004">
    <property type="protein sequence ID" value="KRN31379.1"/>
    <property type="molecule type" value="Genomic_DNA"/>
</dbReference>
<dbReference type="PANTHER" id="PTHR10366">
    <property type="entry name" value="NAD DEPENDENT EPIMERASE/DEHYDRATASE"/>
    <property type="match status" value="1"/>
</dbReference>
<evidence type="ECO:0000256" key="1">
    <source>
        <dbReference type="ARBA" id="ARBA00023002"/>
    </source>
</evidence>
<dbReference type="AlphaFoldDB" id="A0A0R2FG00"/>
<dbReference type="Pfam" id="PF01370">
    <property type="entry name" value="Epimerase"/>
    <property type="match status" value="1"/>
</dbReference>
<evidence type="ECO:0000313" key="7">
    <source>
        <dbReference type="Proteomes" id="UP000051751"/>
    </source>
</evidence>
<proteinExistence type="inferred from homology"/>